<proteinExistence type="predicted"/>
<dbReference type="PANTHER" id="PTHR12398:SF20">
    <property type="entry name" value="PROTEIN PHOSPHATASE 1 REGULATORY INHIBITOR SUBUNIT 2"/>
    <property type="match status" value="1"/>
</dbReference>
<dbReference type="OrthoDB" id="551302at2759"/>
<gene>
    <name evidence="2" type="ORF">INT45_008756</name>
</gene>
<dbReference type="EMBL" id="JAEPRB010000136">
    <property type="protein sequence ID" value="KAG2220575.1"/>
    <property type="molecule type" value="Genomic_DNA"/>
</dbReference>
<reference evidence="2 3" key="1">
    <citation type="submission" date="2020-12" db="EMBL/GenBank/DDBJ databases">
        <title>Metabolic potential, ecology and presence of endohyphal bacteria is reflected in genomic diversity of Mucoromycotina.</title>
        <authorList>
            <person name="Muszewska A."/>
            <person name="Okrasinska A."/>
            <person name="Steczkiewicz K."/>
            <person name="Drgas O."/>
            <person name="Orlowska M."/>
            <person name="Perlinska-Lenart U."/>
            <person name="Aleksandrzak-Piekarczyk T."/>
            <person name="Szatraj K."/>
            <person name="Zielenkiewicz U."/>
            <person name="Pilsyk S."/>
            <person name="Malc E."/>
            <person name="Mieczkowski P."/>
            <person name="Kruszewska J.S."/>
            <person name="Biernat P."/>
            <person name="Pawlowska J."/>
        </authorList>
    </citation>
    <scope>NUCLEOTIDE SEQUENCE [LARGE SCALE GENOMIC DNA]</scope>
    <source>
        <strain evidence="2 3">CBS 142.35</strain>
    </source>
</reference>
<feature type="compositionally biased region" description="Acidic residues" evidence="1">
    <location>
        <begin position="112"/>
        <end position="127"/>
    </location>
</feature>
<dbReference type="Proteomes" id="UP000646827">
    <property type="component" value="Unassembled WGS sequence"/>
</dbReference>
<feature type="compositionally biased region" description="Basic and acidic residues" evidence="1">
    <location>
        <begin position="42"/>
        <end position="55"/>
    </location>
</feature>
<keyword evidence="3" id="KW-1185">Reference proteome</keyword>
<evidence type="ECO:0000313" key="3">
    <source>
        <dbReference type="Proteomes" id="UP000646827"/>
    </source>
</evidence>
<dbReference type="AlphaFoldDB" id="A0A8H7S1N5"/>
<dbReference type="GO" id="GO:0004864">
    <property type="term" value="F:protein phosphatase inhibitor activity"/>
    <property type="evidence" value="ECO:0007669"/>
    <property type="project" value="InterPro"/>
</dbReference>
<evidence type="ECO:0008006" key="4">
    <source>
        <dbReference type="Google" id="ProtNLM"/>
    </source>
</evidence>
<protein>
    <recommendedName>
        <fullName evidence="4">Protein phosphatase inhibitor 2</fullName>
    </recommendedName>
</protein>
<sequence length="192" mass="22116">MSEENSSNKPIKGILKRPSQSTSDGVEARGLKWDEANLEMNEEQKDSTMKIDEPKTPYIRYDPETDQVLNMGDVPFKSAHEEPEDFSLDAGNESDRSSMSGSNKKGKRVYLSDDDWDSDEQPEDDNEEVKKHHEEFAKKRAQHYNMGNVLRHKVDDIEDEVEKEEDKNNNNNSQTKPPVPPIPKQHLDKMEE</sequence>
<dbReference type="GO" id="GO:0009966">
    <property type="term" value="P:regulation of signal transduction"/>
    <property type="evidence" value="ECO:0007669"/>
    <property type="project" value="InterPro"/>
</dbReference>
<organism evidence="2 3">
    <name type="scientific">Circinella minor</name>
    <dbReference type="NCBI Taxonomy" id="1195481"/>
    <lineage>
        <taxon>Eukaryota</taxon>
        <taxon>Fungi</taxon>
        <taxon>Fungi incertae sedis</taxon>
        <taxon>Mucoromycota</taxon>
        <taxon>Mucoromycotina</taxon>
        <taxon>Mucoromycetes</taxon>
        <taxon>Mucorales</taxon>
        <taxon>Lichtheimiaceae</taxon>
        <taxon>Circinella</taxon>
    </lineage>
</organism>
<dbReference type="Pfam" id="PF04979">
    <property type="entry name" value="IPP-2"/>
    <property type="match status" value="1"/>
</dbReference>
<feature type="compositionally biased region" description="Basic and acidic residues" evidence="1">
    <location>
        <begin position="128"/>
        <end position="138"/>
    </location>
</feature>
<dbReference type="InterPro" id="IPR007062">
    <property type="entry name" value="PPI-2"/>
</dbReference>
<name>A0A8H7S1N5_9FUNG</name>
<evidence type="ECO:0000256" key="1">
    <source>
        <dbReference type="SAM" id="MobiDB-lite"/>
    </source>
</evidence>
<dbReference type="PANTHER" id="PTHR12398">
    <property type="entry name" value="PROTEIN PHOSPHATASE INHIBITOR"/>
    <property type="match status" value="1"/>
</dbReference>
<dbReference type="Gene3D" id="6.10.250.1050">
    <property type="match status" value="1"/>
</dbReference>
<evidence type="ECO:0000313" key="2">
    <source>
        <dbReference type="EMBL" id="KAG2220575.1"/>
    </source>
</evidence>
<feature type="region of interest" description="Disordered" evidence="1">
    <location>
        <begin position="1"/>
        <end position="192"/>
    </location>
</feature>
<accession>A0A8H7S1N5</accession>
<feature type="compositionally biased region" description="Basic and acidic residues" evidence="1">
    <location>
        <begin position="26"/>
        <end position="35"/>
    </location>
</feature>
<comment type="caution">
    <text evidence="2">The sequence shown here is derived from an EMBL/GenBank/DDBJ whole genome shotgun (WGS) entry which is preliminary data.</text>
</comment>